<keyword evidence="2" id="KW-0677">Repeat</keyword>
<dbReference type="GO" id="GO:0040011">
    <property type="term" value="P:locomotion"/>
    <property type="evidence" value="ECO:0000318"/>
    <property type="project" value="GO_Central"/>
</dbReference>
<dbReference type="InterPro" id="IPR015943">
    <property type="entry name" value="WD40/YVTN_repeat-like_dom_sf"/>
</dbReference>
<dbReference type="Proteomes" id="UP000001593">
    <property type="component" value="Unassembled WGS sequence"/>
</dbReference>
<evidence type="ECO:0000256" key="1">
    <source>
        <dbReference type="ARBA" id="ARBA00022574"/>
    </source>
</evidence>
<protein>
    <submittedName>
        <fullName evidence="4">Uncharacterized protein</fullName>
    </submittedName>
</protein>
<dbReference type="AlphaFoldDB" id="A7SV89"/>
<evidence type="ECO:0000256" key="3">
    <source>
        <dbReference type="ARBA" id="ARBA00038366"/>
    </source>
</evidence>
<dbReference type="EMBL" id="DS469828">
    <property type="protein sequence ID" value="EDO32368.1"/>
    <property type="molecule type" value="Genomic_DNA"/>
</dbReference>
<dbReference type="SUPFAM" id="SSF50978">
    <property type="entry name" value="WD40 repeat-like"/>
    <property type="match status" value="1"/>
</dbReference>
<dbReference type="GO" id="GO:0030042">
    <property type="term" value="P:actin filament depolymerization"/>
    <property type="evidence" value="ECO:0000318"/>
    <property type="project" value="GO_Central"/>
</dbReference>
<dbReference type="GO" id="GO:0030864">
    <property type="term" value="C:cortical actin cytoskeleton"/>
    <property type="evidence" value="ECO:0000318"/>
    <property type="project" value="GO_Central"/>
</dbReference>
<reference evidence="4 5" key="1">
    <citation type="journal article" date="2007" name="Science">
        <title>Sea anemone genome reveals ancestral eumetazoan gene repertoire and genomic organization.</title>
        <authorList>
            <person name="Putnam N.H."/>
            <person name="Srivastava M."/>
            <person name="Hellsten U."/>
            <person name="Dirks B."/>
            <person name="Chapman J."/>
            <person name="Salamov A."/>
            <person name="Terry A."/>
            <person name="Shapiro H."/>
            <person name="Lindquist E."/>
            <person name="Kapitonov V.V."/>
            <person name="Jurka J."/>
            <person name="Genikhovich G."/>
            <person name="Grigoriev I.V."/>
            <person name="Lucas S.M."/>
            <person name="Steele R.E."/>
            <person name="Finnerty J.R."/>
            <person name="Technau U."/>
            <person name="Martindale M.Q."/>
            <person name="Rokhsar D.S."/>
        </authorList>
    </citation>
    <scope>NUCLEOTIDE SEQUENCE [LARGE SCALE GENOMIC DNA]</scope>
    <source>
        <strain evidence="5">CH2 X CH6</strain>
    </source>
</reference>
<dbReference type="OMA" id="SIAVACW"/>
<proteinExistence type="inferred from homology"/>
<dbReference type="InParanoid" id="A7SV89"/>
<gene>
    <name evidence="4" type="ORF">NEMVEDRAFT_v1g247604</name>
</gene>
<keyword evidence="1" id="KW-0853">WD repeat</keyword>
<dbReference type="InterPro" id="IPR001680">
    <property type="entry name" value="WD40_rpt"/>
</dbReference>
<evidence type="ECO:0000313" key="4">
    <source>
        <dbReference type="EMBL" id="EDO32368.1"/>
    </source>
</evidence>
<accession>A7SV89</accession>
<organism evidence="4 5">
    <name type="scientific">Nematostella vectensis</name>
    <name type="common">Starlet sea anemone</name>
    <dbReference type="NCBI Taxonomy" id="45351"/>
    <lineage>
        <taxon>Eukaryota</taxon>
        <taxon>Metazoa</taxon>
        <taxon>Cnidaria</taxon>
        <taxon>Anthozoa</taxon>
        <taxon>Hexacorallia</taxon>
        <taxon>Actiniaria</taxon>
        <taxon>Edwardsiidae</taxon>
        <taxon>Nematostella</taxon>
    </lineage>
</organism>
<dbReference type="HOGENOM" id="CLU_413518_0_0_1"/>
<evidence type="ECO:0000256" key="2">
    <source>
        <dbReference type="ARBA" id="ARBA00022737"/>
    </source>
</evidence>
<dbReference type="PANTHER" id="PTHR19856:SF0">
    <property type="entry name" value="WD REPEAT-CONTAINING PROTEIN 1"/>
    <property type="match status" value="1"/>
</dbReference>
<sequence length="664" mass="73231">MAADSSVEINEIEIRGSIESPSSTLHNCIMFSNNYRYLSAICDFGIAIIAEIEGKKWDEISYDENQALPRQRRDIGSTGMVTGRQASTRGFVAIHRIDLYYIPKDITFAMFPDGEAAKYRTAIAGPNGVELKDIELLENSNSLKMSDVSPLHADLAIILVEFSPDGNLLAVAALDCHFGIWNICGDRKDFWYVHISTVRITSIAFAPDSESIAVACWDGACFCYTKASDGDRAQWVESSIDGTVQEVKSSGDKFSGVLPGCLACWTMDNSTTSFSVLTEEGSWIKTTNYKNQSCQIQKISGRADHIKGMRTFRDPRGEVTVCMLSSKKMLQIKRINQTDRAHKGKEEVLLVENVLGSLWLIRDFHGAPNSMFKLITPDAETISAIKHFDETCLAGMNSPNKEPKTKIKTVAESSRNIFTTTEESVKKINQASLGAGVTYFSCPLEPSLLLGNSEEPLTSPKDATVLVSLSHVVIVRRNVVAYVYSREKDQWRALLLDEEVTCCCVTQGRYLVTCSSVVQFWSLGTLDLVSATPLPKLCVNPRLVAVGSVTQPVVQVVDVDGFGEGDTLTFRLTDNFTTSVQVQPISVPSLSPNALGMRAPCCFVGGLLVVRSDTCRESSSSTAHAWSVIRPELGVRRDFMEKREVSVAEFVVKHRNDLMRLDLL</sequence>
<dbReference type="InterPro" id="IPR036322">
    <property type="entry name" value="WD40_repeat_dom_sf"/>
</dbReference>
<dbReference type="GO" id="GO:0051015">
    <property type="term" value="F:actin filament binding"/>
    <property type="evidence" value="ECO:0000318"/>
    <property type="project" value="GO_Central"/>
</dbReference>
<dbReference type="SMART" id="SM00320">
    <property type="entry name" value="WD40"/>
    <property type="match status" value="3"/>
</dbReference>
<dbReference type="PANTHER" id="PTHR19856">
    <property type="entry name" value="WD-REPEATCONTAINING PROTEIN WDR1"/>
    <property type="match status" value="1"/>
</dbReference>
<keyword evidence="5" id="KW-1185">Reference proteome</keyword>
<evidence type="ECO:0000313" key="5">
    <source>
        <dbReference type="Proteomes" id="UP000001593"/>
    </source>
</evidence>
<comment type="similarity">
    <text evidence="3">Belongs to the WD repeat AIP1 family.</text>
</comment>
<dbReference type="Gene3D" id="2.130.10.10">
    <property type="entry name" value="YVTN repeat-like/Quinoprotein amine dehydrogenase"/>
    <property type="match status" value="1"/>
</dbReference>
<dbReference type="eggNOG" id="ENOG502SAAJ">
    <property type="taxonomic scope" value="Eukaryota"/>
</dbReference>
<name>A7SV89_NEMVE</name>